<sequence length="110" mass="13145">MVLLIIFLSIATLWGIGAIQALSDRDPSLRKLNKWFRKAPNYHREIATGIYRGKYSSSNDYEEFRYVTDIKWQTMSYHRKLDAYEYTMNKLRKYQSSTSRRDYYGSYGSE</sequence>
<organism evidence="1 2">
    <name type="scientific">uncultured phage cr108_1</name>
    <dbReference type="NCBI Taxonomy" id="2772069"/>
    <lineage>
        <taxon>Viruses</taxon>
        <taxon>Duplodnaviria</taxon>
        <taxon>Heunggongvirae</taxon>
        <taxon>Uroviricota</taxon>
        <taxon>Caudoviricetes</taxon>
        <taxon>Crassvirales</taxon>
        <taxon>Steigviridae</taxon>
        <taxon>Asinivirinae</taxon>
        <taxon>Pipoluvirus</taxon>
        <taxon>Pipoluvirus rarus</taxon>
    </lineage>
</organism>
<dbReference type="RefSeq" id="YP_010111181.1">
    <property type="nucleotide sequence ID" value="NC_055878.1"/>
</dbReference>
<accession>A0A7M1RX54</accession>
<evidence type="ECO:0000313" key="2">
    <source>
        <dbReference type="Proteomes" id="UP000594030"/>
    </source>
</evidence>
<name>A0A7M1RX54_9CAUD</name>
<dbReference type="KEGG" id="vg:65129515"/>
<evidence type="ECO:0000313" key="1">
    <source>
        <dbReference type="EMBL" id="QOR59023.1"/>
    </source>
</evidence>
<keyword evidence="2" id="KW-1185">Reference proteome</keyword>
<dbReference type="Proteomes" id="UP000594030">
    <property type="component" value="Segment"/>
</dbReference>
<dbReference type="EMBL" id="MT774385">
    <property type="protein sequence ID" value="QOR59023.1"/>
    <property type="molecule type" value="Genomic_DNA"/>
</dbReference>
<protein>
    <submittedName>
        <fullName evidence="1">Uncharacterized protein</fullName>
    </submittedName>
</protein>
<dbReference type="GeneID" id="65129515"/>
<reference evidence="1 2" key="1">
    <citation type="submission" date="2020-07" db="EMBL/GenBank/DDBJ databases">
        <title>Taxonomic proposal: Crassvirales, a new order of highly abundant and diverse bacterial viruses.</title>
        <authorList>
            <person name="Shkoporov A.N."/>
            <person name="Stockdale S.R."/>
            <person name="Guerin E."/>
            <person name="Ross R.P."/>
            <person name="Hill C."/>
        </authorList>
    </citation>
    <scope>NUCLEOTIDE SEQUENCE [LARGE SCALE GENOMIC DNA]</scope>
</reference>
<proteinExistence type="predicted"/>